<dbReference type="Gene3D" id="3.90.70.10">
    <property type="entry name" value="Cysteine proteinases"/>
    <property type="match status" value="1"/>
</dbReference>
<dbReference type="InterPro" id="IPR013201">
    <property type="entry name" value="Prot_inhib_I29"/>
</dbReference>
<dbReference type="InterPro" id="IPR000169">
    <property type="entry name" value="Pept_cys_AS"/>
</dbReference>
<keyword evidence="2" id="KW-0645">Protease</keyword>
<dbReference type="PROSITE" id="PS00639">
    <property type="entry name" value="THIOL_PROTEASE_HIS"/>
    <property type="match status" value="1"/>
</dbReference>
<keyword evidence="3" id="KW-0378">Hydrolase</keyword>
<dbReference type="InterPro" id="IPR039417">
    <property type="entry name" value="Peptidase_C1A_papain-like"/>
</dbReference>
<sequence length="328" mass="37296">MSFLIASYCILAITFACEDRLDKSLDTDWKIWKATHKKVYYTLIEENFRRLIWEDNLSTFNEMNSRGLSYTLGTNEFADMTSKEFVEIMNGYKPELRIDKLEDVNEVKNYSSIKLSDSVDWRSKGAVTPVKNQGQCGSCWAFSSTGSLEGQYFINNDKLLSFSESELVDCSRRYGNNGCKGGLMDNAFRYWEVYKEELESDYPYVAKDGPCRYSQDKGVTTISSYKNVPHFSQISLQDAVRTIGPISVAMDASHKSFQLYHSGVYSESECSQTKLDHGVLVVGYGTSSEPFWLVKNSWGAGWGMDGYFEIAMRNNMCGLETEPSYPIL</sequence>
<feature type="signal peptide" evidence="7">
    <location>
        <begin position="1"/>
        <end position="16"/>
    </location>
</feature>
<keyword evidence="6" id="KW-1015">Disulfide bond</keyword>
<evidence type="ECO:0000256" key="6">
    <source>
        <dbReference type="ARBA" id="ARBA00023157"/>
    </source>
</evidence>
<dbReference type="EMBL" id="GQ380497">
    <property type="protein sequence ID" value="ACU82389.1"/>
    <property type="molecule type" value="mRNA"/>
</dbReference>
<dbReference type="InterPro" id="IPR000668">
    <property type="entry name" value="Peptidase_C1A_C"/>
</dbReference>
<dbReference type="GO" id="GO:0008234">
    <property type="term" value="F:cysteine-type peptidase activity"/>
    <property type="evidence" value="ECO:0007669"/>
    <property type="project" value="UniProtKB-KW"/>
</dbReference>
<keyword evidence="5" id="KW-0865">Zymogen</keyword>
<evidence type="ECO:0000256" key="3">
    <source>
        <dbReference type="ARBA" id="ARBA00022801"/>
    </source>
</evidence>
<name>C8CBC9_9METZ</name>
<dbReference type="InterPro" id="IPR038765">
    <property type="entry name" value="Papain-like_cys_pep_sf"/>
</dbReference>
<dbReference type="FunFam" id="3.90.70.10:FF:000006">
    <property type="entry name" value="Cathepsin S"/>
    <property type="match status" value="1"/>
</dbReference>
<reference evidence="10" key="1">
    <citation type="journal article" date="2011" name="Mar. Biotechnol.">
        <title>Occurrence of a silicatein gene in glass sponges (hexactinellida: porifera).</title>
        <authorList>
            <person name="Veremeichik G.N."/>
            <person name="Shkryl Y.N."/>
            <person name="Bulgakov V.P."/>
            <person name="Shedko S.V."/>
            <person name="Kozhemyako V.B."/>
            <person name="Kovalchuk S.N."/>
            <person name="Krasokhin V.B."/>
            <person name="Zhuravlev Y.N."/>
            <person name="Kulchin Y.N."/>
        </authorList>
    </citation>
    <scope>NUCLEOTIDE SEQUENCE</scope>
</reference>
<accession>C8CBC9</accession>
<evidence type="ECO:0000256" key="2">
    <source>
        <dbReference type="ARBA" id="ARBA00022670"/>
    </source>
</evidence>
<evidence type="ECO:0000256" key="5">
    <source>
        <dbReference type="ARBA" id="ARBA00023145"/>
    </source>
</evidence>
<dbReference type="SMART" id="SM00848">
    <property type="entry name" value="Inhibitor_I29"/>
    <property type="match status" value="1"/>
</dbReference>
<dbReference type="GO" id="GO:0006508">
    <property type="term" value="P:proteolysis"/>
    <property type="evidence" value="ECO:0007669"/>
    <property type="project" value="UniProtKB-KW"/>
</dbReference>
<evidence type="ECO:0000256" key="7">
    <source>
        <dbReference type="SAM" id="SignalP"/>
    </source>
</evidence>
<organism evidence="10">
    <name type="scientific">Pheronema raphanus</name>
    <dbReference type="NCBI Taxonomy" id="667001"/>
    <lineage>
        <taxon>Eukaryota</taxon>
        <taxon>Metazoa</taxon>
        <taxon>Porifera</taxon>
        <taxon>Hexactinellida</taxon>
        <taxon>Amphidiscophora</taxon>
        <taxon>Amphidiscosida</taxon>
        <taxon>Pheronematidae</taxon>
        <taxon>Pheronema</taxon>
    </lineage>
</organism>
<dbReference type="AlphaFoldDB" id="C8CBC9"/>
<feature type="domain" description="Cathepsin propeptide inhibitor" evidence="9">
    <location>
        <begin position="29"/>
        <end position="85"/>
    </location>
</feature>
<dbReference type="PRINTS" id="PR00705">
    <property type="entry name" value="PAPAIN"/>
</dbReference>
<proteinExistence type="evidence at transcript level"/>
<dbReference type="PROSITE" id="PS00640">
    <property type="entry name" value="THIOL_PROTEASE_ASN"/>
    <property type="match status" value="1"/>
</dbReference>
<feature type="domain" description="Peptidase C1A papain C-terminal" evidence="8">
    <location>
        <begin position="115"/>
        <end position="327"/>
    </location>
</feature>
<dbReference type="Pfam" id="PF08246">
    <property type="entry name" value="Inhibitor_I29"/>
    <property type="match status" value="1"/>
</dbReference>
<evidence type="ECO:0000259" key="8">
    <source>
        <dbReference type="SMART" id="SM00645"/>
    </source>
</evidence>
<dbReference type="PROSITE" id="PS00139">
    <property type="entry name" value="THIOL_PROTEASE_CYS"/>
    <property type="match status" value="1"/>
</dbReference>
<evidence type="ECO:0000259" key="9">
    <source>
        <dbReference type="SMART" id="SM00848"/>
    </source>
</evidence>
<dbReference type="Pfam" id="PF00112">
    <property type="entry name" value="Peptidase_C1"/>
    <property type="match status" value="1"/>
</dbReference>
<feature type="chain" id="PRO_5018578718" evidence="7">
    <location>
        <begin position="17"/>
        <end position="328"/>
    </location>
</feature>
<dbReference type="CDD" id="cd02248">
    <property type="entry name" value="Peptidase_C1A"/>
    <property type="match status" value="1"/>
</dbReference>
<dbReference type="PANTHER" id="PTHR12411">
    <property type="entry name" value="CYSTEINE PROTEASE FAMILY C1-RELATED"/>
    <property type="match status" value="1"/>
</dbReference>
<evidence type="ECO:0000256" key="4">
    <source>
        <dbReference type="ARBA" id="ARBA00022807"/>
    </source>
</evidence>
<dbReference type="InterPro" id="IPR013128">
    <property type="entry name" value="Peptidase_C1A"/>
</dbReference>
<comment type="similarity">
    <text evidence="1">Belongs to the peptidase C1 family.</text>
</comment>
<evidence type="ECO:0000256" key="1">
    <source>
        <dbReference type="ARBA" id="ARBA00008455"/>
    </source>
</evidence>
<dbReference type="InterPro" id="IPR025660">
    <property type="entry name" value="Pept_his_AS"/>
</dbReference>
<evidence type="ECO:0000313" key="10">
    <source>
        <dbReference type="EMBL" id="ACU82389.1"/>
    </source>
</evidence>
<keyword evidence="4" id="KW-0788">Thiol protease</keyword>
<keyword evidence="7" id="KW-0732">Signal</keyword>
<dbReference type="SUPFAM" id="SSF54001">
    <property type="entry name" value="Cysteine proteinases"/>
    <property type="match status" value="1"/>
</dbReference>
<dbReference type="SMART" id="SM00645">
    <property type="entry name" value="Pept_C1"/>
    <property type="match status" value="1"/>
</dbReference>
<dbReference type="InterPro" id="IPR025661">
    <property type="entry name" value="Pept_asp_AS"/>
</dbReference>
<protein>
    <submittedName>
        <fullName evidence="10">Cathepsin L 1</fullName>
    </submittedName>
</protein>